<feature type="transmembrane region" description="Helical" evidence="12">
    <location>
        <begin position="702"/>
        <end position="726"/>
    </location>
</feature>
<dbReference type="PANTHER" id="PTHR43671:SF13">
    <property type="entry name" value="SERINE_THREONINE-PROTEIN KINASE NEK2"/>
    <property type="match status" value="1"/>
</dbReference>
<dbReference type="VEuPathDB" id="AmoebaDB:NfTy_078580"/>
<dbReference type="Proteomes" id="UP000444721">
    <property type="component" value="Unassembled WGS sequence"/>
</dbReference>
<evidence type="ECO:0000256" key="8">
    <source>
        <dbReference type="ARBA" id="ARBA00022840"/>
    </source>
</evidence>
<dbReference type="GeneID" id="68120243"/>
<evidence type="ECO:0000259" key="13">
    <source>
        <dbReference type="PROSITE" id="PS50011"/>
    </source>
</evidence>
<dbReference type="Gene3D" id="3.30.200.20">
    <property type="entry name" value="Phosphorylase Kinase, domain 1"/>
    <property type="match status" value="1"/>
</dbReference>
<dbReference type="InterPro" id="IPR011009">
    <property type="entry name" value="Kinase-like_dom_sf"/>
</dbReference>
<feature type="region of interest" description="Disordered" evidence="11">
    <location>
        <begin position="559"/>
        <end position="679"/>
    </location>
</feature>
<keyword evidence="10 12" id="KW-0472">Membrane</keyword>
<organism evidence="14 15">
    <name type="scientific">Naegleria fowleri</name>
    <name type="common">Brain eating amoeba</name>
    <dbReference type="NCBI Taxonomy" id="5763"/>
    <lineage>
        <taxon>Eukaryota</taxon>
        <taxon>Discoba</taxon>
        <taxon>Heterolobosea</taxon>
        <taxon>Tetramitia</taxon>
        <taxon>Eutetramitia</taxon>
        <taxon>Vahlkampfiidae</taxon>
        <taxon>Naegleria</taxon>
    </lineage>
</organism>
<comment type="subcellular location">
    <subcellularLocation>
        <location evidence="1">Membrane</location>
        <topology evidence="1">Multi-pass membrane protein</topology>
    </subcellularLocation>
</comment>
<dbReference type="SUPFAM" id="SSF56112">
    <property type="entry name" value="Protein kinase-like (PK-like)"/>
    <property type="match status" value="1"/>
</dbReference>
<evidence type="ECO:0000256" key="6">
    <source>
        <dbReference type="ARBA" id="ARBA00022741"/>
    </source>
</evidence>
<dbReference type="InterPro" id="IPR050660">
    <property type="entry name" value="NEK_Ser/Thr_kinase"/>
</dbReference>
<evidence type="ECO:0000256" key="2">
    <source>
        <dbReference type="ARBA" id="ARBA00009583"/>
    </source>
</evidence>
<sequence>MKSKLKDSNLQPQSNQRDQALLLLQSSPSVLILKQFPNSLLSDRSFILSAIQHFQAQTLQFASPDLQNDPQVVLTAVQRDGSVLEFASKELKGNFQIVMAAVQQYGEALEFASPDLRNHEQVVLEAVKQNKKALRFATEECRSKILKKQEKQQAMIREGEVSDGSSLKGGVKKLTSRDKDMTWQNLFPDQDFMIHSNTTTQNVQLLNHPQESKNRDLKLSSRMFPDSFVGNSHSMPSIQTTSKPTTTMDQHLQGTSMQDHYVNFLKTKYDIKSFIAKGAFGYVYHVVEKKKNQERALKILKTSDEESINEAFKEAMVMTSISHSHIVKVYDAFLVLSGVNTSVGIEMELMKGSLQSEFLNKEVRLSETTLRQLTLQLCDALTFMIEKDIILHRDIKPGNILVKHYSIPQEIIHVALADFGVSISLQNHLSTTGSLVGTSLFLAPEILECQRFSAASDMFALGVSLYQLMTLDTVTGLAHVVRSGMDMKQLVTTQLQKQKVDSQYSNDWIELVVSMLVLDPKQRISSREVKKKLLEMKRKPFGKNSHPKTKFVMTSQANLEEQHDDDEQQQQQHQQLLSCIPSPSSSGLWHPLTTMNNCNNNTPHTLSSNARTTDVTSSSSVSEQQPPPSIPITTPITNTNTTTCPITTAQEEQQSSSFSSSSPMEEQQQSSSFSSSPLEPLYSHKSHQTTVRMFGSFCYSSYVSLFLSLFIVSASLAQSLCEALIYNEPHYRNTLVPILPRVLIYIPLGLSLLYYWIMVFRCSTFKYLRNHQNEENTYEYIERIRQTKPLITMEIECYHYETITEKYTDHAGNKQTRIREEKDTTYREERNFDFMFHRDVSQPFILGGTNKEYIKVKMKNIIFMENQETKTAFDQARMDLQNRGRDSNMNYYEKWELPGFKKKLLAKVCHESGQQQNETTSFFFSLPCYLLMSLFMLNFLYRFIFDHKTDIQEYEVVKEISVVPFPVAMDTATTTTTATATATKFDPQFYTYNQDQMLEYVPPQVIQS</sequence>
<dbReference type="InterPro" id="IPR000719">
    <property type="entry name" value="Prot_kinase_dom"/>
</dbReference>
<dbReference type="PROSITE" id="PS50011">
    <property type="entry name" value="PROTEIN_KINASE_DOM"/>
    <property type="match status" value="1"/>
</dbReference>
<feature type="transmembrane region" description="Helical" evidence="12">
    <location>
        <begin position="738"/>
        <end position="757"/>
    </location>
</feature>
<dbReference type="PROSITE" id="PS00108">
    <property type="entry name" value="PROTEIN_KINASE_ST"/>
    <property type="match status" value="1"/>
</dbReference>
<evidence type="ECO:0000313" key="15">
    <source>
        <dbReference type="Proteomes" id="UP000444721"/>
    </source>
</evidence>
<accession>A0A6A5C5V9</accession>
<keyword evidence="15" id="KW-1185">Reference proteome</keyword>
<comment type="similarity">
    <text evidence="2">Belongs to the TMEM151 family.</text>
</comment>
<dbReference type="SMART" id="SM00220">
    <property type="entry name" value="S_TKc"/>
    <property type="match status" value="1"/>
</dbReference>
<evidence type="ECO:0000256" key="9">
    <source>
        <dbReference type="ARBA" id="ARBA00022989"/>
    </source>
</evidence>
<evidence type="ECO:0000256" key="5">
    <source>
        <dbReference type="ARBA" id="ARBA00022692"/>
    </source>
</evidence>
<dbReference type="GO" id="GO:0004674">
    <property type="term" value="F:protein serine/threonine kinase activity"/>
    <property type="evidence" value="ECO:0007669"/>
    <property type="project" value="UniProtKB-EC"/>
</dbReference>
<evidence type="ECO:0000313" key="14">
    <source>
        <dbReference type="EMBL" id="KAF0981240.1"/>
    </source>
</evidence>
<dbReference type="InterPro" id="IPR026767">
    <property type="entry name" value="Tmem151"/>
</dbReference>
<dbReference type="CDD" id="cd00180">
    <property type="entry name" value="PKc"/>
    <property type="match status" value="1"/>
</dbReference>
<dbReference type="Pfam" id="PF13475">
    <property type="entry name" value="DUF4116"/>
    <property type="match status" value="2"/>
</dbReference>
<feature type="compositionally biased region" description="Low complexity" evidence="11">
    <location>
        <begin position="631"/>
        <end position="677"/>
    </location>
</feature>
<comment type="caution">
    <text evidence="14">The sequence shown here is derived from an EMBL/GenBank/DDBJ whole genome shotgun (WGS) entry which is preliminary data.</text>
</comment>
<keyword evidence="5 12" id="KW-0812">Transmembrane</keyword>
<evidence type="ECO:0000256" key="1">
    <source>
        <dbReference type="ARBA" id="ARBA00004141"/>
    </source>
</evidence>
<dbReference type="EC" id="2.7.11.1" evidence="3"/>
<dbReference type="InterPro" id="IPR008271">
    <property type="entry name" value="Ser/Thr_kinase_AS"/>
</dbReference>
<dbReference type="GO" id="GO:0005524">
    <property type="term" value="F:ATP binding"/>
    <property type="evidence" value="ECO:0007669"/>
    <property type="project" value="UniProtKB-KW"/>
</dbReference>
<evidence type="ECO:0000256" key="10">
    <source>
        <dbReference type="ARBA" id="ARBA00023136"/>
    </source>
</evidence>
<dbReference type="GO" id="GO:0016020">
    <property type="term" value="C:membrane"/>
    <property type="evidence" value="ECO:0007669"/>
    <property type="project" value="UniProtKB-SubCell"/>
</dbReference>
<dbReference type="Pfam" id="PF00069">
    <property type="entry name" value="Pkinase"/>
    <property type="match status" value="1"/>
</dbReference>
<dbReference type="EMBL" id="VFQX01000016">
    <property type="protein sequence ID" value="KAF0981240.1"/>
    <property type="molecule type" value="Genomic_DNA"/>
</dbReference>
<keyword evidence="4" id="KW-0808">Transferase</keyword>
<reference evidence="14 15" key="1">
    <citation type="journal article" date="2019" name="Sci. Rep.">
        <title>Nanopore sequencing improves the draft genome of the human pathogenic amoeba Naegleria fowleri.</title>
        <authorList>
            <person name="Liechti N."/>
            <person name="Schurch N."/>
            <person name="Bruggmann R."/>
            <person name="Wittwer M."/>
        </authorList>
    </citation>
    <scope>NUCLEOTIDE SEQUENCE [LARGE SCALE GENOMIC DNA]</scope>
    <source>
        <strain evidence="14 15">ATCC 30894</strain>
    </source>
</reference>
<dbReference type="VEuPathDB" id="AmoebaDB:FDP41_013028"/>
<evidence type="ECO:0000256" key="7">
    <source>
        <dbReference type="ARBA" id="ARBA00022777"/>
    </source>
</evidence>
<dbReference type="VEuPathDB" id="AmoebaDB:NF0098800"/>
<evidence type="ECO:0000256" key="11">
    <source>
        <dbReference type="SAM" id="MobiDB-lite"/>
    </source>
</evidence>
<dbReference type="RefSeq" id="XP_044565953.1">
    <property type="nucleotide sequence ID" value="XM_044703613.1"/>
</dbReference>
<keyword evidence="9 12" id="KW-1133">Transmembrane helix</keyword>
<dbReference type="Gene3D" id="1.10.510.10">
    <property type="entry name" value="Transferase(Phosphotransferase) domain 1"/>
    <property type="match status" value="1"/>
</dbReference>
<evidence type="ECO:0000256" key="4">
    <source>
        <dbReference type="ARBA" id="ARBA00022679"/>
    </source>
</evidence>
<dbReference type="PANTHER" id="PTHR43671">
    <property type="entry name" value="SERINE/THREONINE-PROTEIN KINASE NEK"/>
    <property type="match status" value="1"/>
</dbReference>
<protein>
    <recommendedName>
        <fullName evidence="3">non-specific serine/threonine protein kinase</fullName>
        <ecNumber evidence="3">2.7.11.1</ecNumber>
    </recommendedName>
</protein>
<feature type="compositionally biased region" description="Polar residues" evidence="11">
    <location>
        <begin position="581"/>
        <end position="611"/>
    </location>
</feature>
<dbReference type="VEuPathDB" id="AmoebaDB:NF0098810"/>
<evidence type="ECO:0000256" key="12">
    <source>
        <dbReference type="SAM" id="Phobius"/>
    </source>
</evidence>
<keyword evidence="8" id="KW-0067">ATP-binding</keyword>
<dbReference type="OrthoDB" id="1668230at2759"/>
<name>A0A6A5C5V9_NAEFO</name>
<keyword evidence="7" id="KW-0418">Kinase</keyword>
<feature type="compositionally biased region" description="Low complexity" evidence="11">
    <location>
        <begin position="612"/>
        <end position="624"/>
    </location>
</feature>
<dbReference type="AlphaFoldDB" id="A0A6A5C5V9"/>
<dbReference type="Pfam" id="PF14857">
    <property type="entry name" value="TMEM151"/>
    <property type="match status" value="1"/>
</dbReference>
<evidence type="ECO:0000256" key="3">
    <source>
        <dbReference type="ARBA" id="ARBA00012513"/>
    </source>
</evidence>
<keyword evidence="6" id="KW-0547">Nucleotide-binding</keyword>
<feature type="transmembrane region" description="Helical" evidence="12">
    <location>
        <begin position="922"/>
        <end position="941"/>
    </location>
</feature>
<dbReference type="InterPro" id="IPR025197">
    <property type="entry name" value="DUF4116"/>
</dbReference>
<gene>
    <name evidence="14" type="ORF">FDP41_013028</name>
</gene>
<proteinExistence type="inferred from homology"/>
<feature type="domain" description="Protein kinase" evidence="13">
    <location>
        <begin position="269"/>
        <end position="542"/>
    </location>
</feature>